<evidence type="ECO:0000313" key="6">
    <source>
        <dbReference type="EMBL" id="ABZ99172.1"/>
    </source>
</evidence>
<evidence type="ECO:0000313" key="7">
    <source>
        <dbReference type="Proteomes" id="UP000001847"/>
    </source>
</evidence>
<dbReference type="Gene3D" id="1.10.357.10">
    <property type="entry name" value="Tetracycline Repressor, domain 2"/>
    <property type="match status" value="1"/>
</dbReference>
<feature type="domain" description="HTH tetR-type" evidence="5">
    <location>
        <begin position="11"/>
        <end position="72"/>
    </location>
</feature>
<keyword evidence="7" id="KW-1185">Reference proteome</keyword>
<proteinExistence type="predicted"/>
<keyword evidence="3" id="KW-0804">Transcription</keyword>
<evidence type="ECO:0000256" key="2">
    <source>
        <dbReference type="ARBA" id="ARBA00023125"/>
    </source>
</evidence>
<evidence type="ECO:0000256" key="1">
    <source>
        <dbReference type="ARBA" id="ARBA00023015"/>
    </source>
</evidence>
<organism evidence="6 7">
    <name type="scientific">Leptospira biflexa serovar Patoc (strain Patoc 1 / ATCC 23582 / Paris)</name>
    <dbReference type="NCBI Taxonomy" id="456481"/>
    <lineage>
        <taxon>Bacteria</taxon>
        <taxon>Pseudomonadati</taxon>
        <taxon>Spirochaetota</taxon>
        <taxon>Spirochaetia</taxon>
        <taxon>Leptospirales</taxon>
        <taxon>Leptospiraceae</taxon>
        <taxon>Leptospira</taxon>
    </lineage>
</organism>
<dbReference type="Gene3D" id="1.10.10.60">
    <property type="entry name" value="Homeodomain-like"/>
    <property type="match status" value="1"/>
</dbReference>
<keyword evidence="1" id="KW-0805">Transcription regulation</keyword>
<dbReference type="HOGENOM" id="CLU_081861_0_0_12"/>
<dbReference type="InterPro" id="IPR054129">
    <property type="entry name" value="DesT_TetR_C"/>
</dbReference>
<dbReference type="AlphaFoldDB" id="B0SQ20"/>
<dbReference type="Pfam" id="PF21943">
    <property type="entry name" value="TetR_C_46"/>
    <property type="match status" value="1"/>
</dbReference>
<evidence type="ECO:0000256" key="3">
    <source>
        <dbReference type="ARBA" id="ARBA00023163"/>
    </source>
</evidence>
<dbReference type="BioCyc" id="LBIF456481:LEPBI_RS15205-MONOMER"/>
<sequence length="214" mass="24501">MKPGIRDTKKQITHTNLLESALELMGEEKGLGDLSLREVTAKAGIVPAAFYRHFKSMEELGLHLVEECGNRIQMIVGDARTKGAYRSALQLTIGYFFDYVTTHRSRFRFIARERTGGNRKIREKIREAMGRIAGELAKDMRMPKSLSKDDTLFASELIVSLCFQMASDYLDLDPEEHFEMRKLKVKTIKQVRLVFIGTIRGRKHKHRSSHKAMG</sequence>
<dbReference type="GO" id="GO:0003677">
    <property type="term" value="F:DNA binding"/>
    <property type="evidence" value="ECO:0007669"/>
    <property type="project" value="UniProtKB-UniRule"/>
</dbReference>
<dbReference type="Pfam" id="PF00440">
    <property type="entry name" value="TetR_N"/>
    <property type="match status" value="1"/>
</dbReference>
<dbReference type="EMBL" id="CP000786">
    <property type="protein sequence ID" value="ABZ99172.1"/>
    <property type="molecule type" value="Genomic_DNA"/>
</dbReference>
<name>B0SQ20_LEPBP</name>
<dbReference type="Proteomes" id="UP000001847">
    <property type="component" value="Chromosome I"/>
</dbReference>
<feature type="DNA-binding region" description="H-T-H motif" evidence="4">
    <location>
        <begin position="35"/>
        <end position="54"/>
    </location>
</feature>
<evidence type="ECO:0000259" key="5">
    <source>
        <dbReference type="PROSITE" id="PS50977"/>
    </source>
</evidence>
<dbReference type="KEGG" id="lbi:LEPBI_I3106"/>
<evidence type="ECO:0000256" key="4">
    <source>
        <dbReference type="PROSITE-ProRule" id="PRU00335"/>
    </source>
</evidence>
<gene>
    <name evidence="6" type="ordered locus">LEPBI_I3106</name>
</gene>
<dbReference type="RefSeq" id="WP_012390030.1">
    <property type="nucleotide sequence ID" value="NC_010602.1"/>
</dbReference>
<dbReference type="OrthoDB" id="9810250at2"/>
<dbReference type="PROSITE" id="PS50977">
    <property type="entry name" value="HTH_TETR_2"/>
    <property type="match status" value="1"/>
</dbReference>
<accession>B0SQ20</accession>
<dbReference type="InterPro" id="IPR009057">
    <property type="entry name" value="Homeodomain-like_sf"/>
</dbReference>
<reference evidence="6 7" key="1">
    <citation type="journal article" date="2008" name="PLoS ONE">
        <title>Genome sequence of the saprophyte Leptospira biflexa provides insights into the evolution of Leptospira and the pathogenesis of leptospirosis.</title>
        <authorList>
            <person name="Picardeau M."/>
            <person name="Bulach D.M."/>
            <person name="Bouchier C."/>
            <person name="Zuerner R.L."/>
            <person name="Zidane N."/>
            <person name="Wilson P.J."/>
            <person name="Creno S."/>
            <person name="Kuczek E.S."/>
            <person name="Bommezzadri S."/>
            <person name="Davis J.C."/>
            <person name="McGrath A."/>
            <person name="Johnson M.J."/>
            <person name="Boursaux-Eude C."/>
            <person name="Seemann T."/>
            <person name="Rouy Z."/>
            <person name="Coppel R.L."/>
            <person name="Rood J.I."/>
            <person name="Lajus A."/>
            <person name="Davies J.K."/>
            <person name="Medigue C."/>
            <person name="Adler B."/>
        </authorList>
    </citation>
    <scope>NUCLEOTIDE SEQUENCE [LARGE SCALE GENOMIC DNA]</scope>
    <source>
        <strain evidence="7">Patoc 1 / ATCC 23582 / Paris</strain>
    </source>
</reference>
<dbReference type="PANTHER" id="PTHR47752">
    <property type="entry name" value="HTH-TYPE TRANSCRIPTIONAL REPRESSOR FABR"/>
    <property type="match status" value="1"/>
</dbReference>
<dbReference type="InterPro" id="IPR050692">
    <property type="entry name" value="HTH_transcr_repressor_FabR"/>
</dbReference>
<dbReference type="InterPro" id="IPR001647">
    <property type="entry name" value="HTH_TetR"/>
</dbReference>
<dbReference type="PANTHER" id="PTHR47752:SF1">
    <property type="entry name" value="HTH-TYPE TRANSCRIPTIONAL REPRESSOR FABR"/>
    <property type="match status" value="1"/>
</dbReference>
<keyword evidence="2 4" id="KW-0238">DNA-binding</keyword>
<protein>
    <submittedName>
        <fullName evidence="6">Putative transcriptional regulator, TetR family</fullName>
    </submittedName>
</protein>
<dbReference type="SUPFAM" id="SSF46689">
    <property type="entry name" value="Homeodomain-like"/>
    <property type="match status" value="1"/>
</dbReference>
<dbReference type="STRING" id="456481.LEPBI_I3106"/>